<feature type="compositionally biased region" description="Polar residues" evidence="1">
    <location>
        <begin position="218"/>
        <end position="228"/>
    </location>
</feature>
<dbReference type="EMBL" id="KN834782">
    <property type="protein sequence ID" value="KIK58926.1"/>
    <property type="molecule type" value="Genomic_DNA"/>
</dbReference>
<evidence type="ECO:0000313" key="2">
    <source>
        <dbReference type="EMBL" id="KIK58926.1"/>
    </source>
</evidence>
<dbReference type="PANTHER" id="PTHR11799">
    <property type="entry name" value="PARAOXONASE"/>
    <property type="match status" value="1"/>
</dbReference>
<name>A0A0D0BTY0_9AGAR</name>
<dbReference type="InterPro" id="IPR051288">
    <property type="entry name" value="Serum_paraoxonase/arylesterase"/>
</dbReference>
<dbReference type="Gene3D" id="2.120.10.30">
    <property type="entry name" value="TolB, C-terminal domain"/>
    <property type="match status" value="2"/>
</dbReference>
<keyword evidence="3" id="KW-1185">Reference proteome</keyword>
<evidence type="ECO:0000313" key="3">
    <source>
        <dbReference type="Proteomes" id="UP000053593"/>
    </source>
</evidence>
<dbReference type="HOGENOM" id="CLU_033924_2_0_1"/>
<gene>
    <name evidence="2" type="ORF">GYMLUDRAFT_245701</name>
</gene>
<dbReference type="Proteomes" id="UP000053593">
    <property type="component" value="Unassembled WGS sequence"/>
</dbReference>
<feature type="region of interest" description="Disordered" evidence="1">
    <location>
        <begin position="218"/>
        <end position="239"/>
    </location>
</feature>
<protein>
    <submittedName>
        <fullName evidence="2">Uncharacterized protein</fullName>
    </submittedName>
</protein>
<proteinExistence type="predicted"/>
<dbReference type="PANTHER" id="PTHR11799:SF12">
    <property type="entry name" value="PARAOXONASE-RELATED"/>
    <property type="match status" value="1"/>
</dbReference>
<reference evidence="2 3" key="1">
    <citation type="submission" date="2014-04" db="EMBL/GenBank/DDBJ databases">
        <title>Evolutionary Origins and Diversification of the Mycorrhizal Mutualists.</title>
        <authorList>
            <consortium name="DOE Joint Genome Institute"/>
            <consortium name="Mycorrhizal Genomics Consortium"/>
            <person name="Kohler A."/>
            <person name="Kuo A."/>
            <person name="Nagy L.G."/>
            <person name="Floudas D."/>
            <person name="Copeland A."/>
            <person name="Barry K.W."/>
            <person name="Cichocki N."/>
            <person name="Veneault-Fourrey C."/>
            <person name="LaButti K."/>
            <person name="Lindquist E.A."/>
            <person name="Lipzen A."/>
            <person name="Lundell T."/>
            <person name="Morin E."/>
            <person name="Murat C."/>
            <person name="Riley R."/>
            <person name="Ohm R."/>
            <person name="Sun H."/>
            <person name="Tunlid A."/>
            <person name="Henrissat B."/>
            <person name="Grigoriev I.V."/>
            <person name="Hibbett D.S."/>
            <person name="Martin F."/>
        </authorList>
    </citation>
    <scope>NUCLEOTIDE SEQUENCE [LARGE SCALE GENOMIC DNA]</scope>
    <source>
        <strain evidence="2 3">FD-317 M1</strain>
    </source>
</reference>
<dbReference type="InterPro" id="IPR011042">
    <property type="entry name" value="6-blade_b-propeller_TolB-like"/>
</dbReference>
<evidence type="ECO:0000256" key="1">
    <source>
        <dbReference type="SAM" id="MobiDB-lite"/>
    </source>
</evidence>
<dbReference type="OrthoDB" id="5307922at2759"/>
<dbReference type="SUPFAM" id="SSF63829">
    <property type="entry name" value="Calcium-dependent phosphotriesterase"/>
    <property type="match status" value="1"/>
</dbReference>
<organism evidence="2 3">
    <name type="scientific">Collybiopsis luxurians FD-317 M1</name>
    <dbReference type="NCBI Taxonomy" id="944289"/>
    <lineage>
        <taxon>Eukaryota</taxon>
        <taxon>Fungi</taxon>
        <taxon>Dikarya</taxon>
        <taxon>Basidiomycota</taxon>
        <taxon>Agaricomycotina</taxon>
        <taxon>Agaricomycetes</taxon>
        <taxon>Agaricomycetidae</taxon>
        <taxon>Agaricales</taxon>
        <taxon>Marasmiineae</taxon>
        <taxon>Omphalotaceae</taxon>
        <taxon>Collybiopsis</taxon>
        <taxon>Collybiopsis luxurians</taxon>
    </lineage>
</organism>
<dbReference type="AlphaFoldDB" id="A0A0D0BTY0"/>
<accession>A0A0D0BTY0</accession>
<sequence length="280" mass="30396">MDLLDGDGQSANGYIATYDPATSRITRLRFENFRGDFSVPGMDVVPSANPGELYVYMVNHRAPVGQDSHIIGADSVIEVFKTTAGEERLHHVTTVKDPTILTPNNARFSDTLSPGTTVGYCHLDHGYKLVASKLLTSNGISSASIDTVYVASTLDGKITVFKKQVDNFLLLTDVTHIGQVLDNLVLDSQGSLWAAVFSKALDAFQQIVKNTSHITPTAGFRTSTDTGSDGSGYKVEKAEPGPKPRYAKFNFFLQVFENDGTISSGSTSIIYDAEKESYYS</sequence>